<dbReference type="InParanoid" id="A0A1Y1UBP5"/>
<organism evidence="2 3">
    <name type="scientific">Kockovaella imperatae</name>
    <dbReference type="NCBI Taxonomy" id="4999"/>
    <lineage>
        <taxon>Eukaryota</taxon>
        <taxon>Fungi</taxon>
        <taxon>Dikarya</taxon>
        <taxon>Basidiomycota</taxon>
        <taxon>Agaricomycotina</taxon>
        <taxon>Tremellomycetes</taxon>
        <taxon>Tremellales</taxon>
        <taxon>Cuniculitremaceae</taxon>
        <taxon>Kockovaella</taxon>
    </lineage>
</organism>
<feature type="chain" id="PRO_5010991843" evidence="1">
    <location>
        <begin position="19"/>
        <end position="219"/>
    </location>
</feature>
<gene>
    <name evidence="2" type="ORF">BD324DRAFT_652587</name>
</gene>
<dbReference type="RefSeq" id="XP_021869651.1">
    <property type="nucleotide sequence ID" value="XM_022018520.1"/>
</dbReference>
<comment type="caution">
    <text evidence="2">The sequence shown here is derived from an EMBL/GenBank/DDBJ whole genome shotgun (WGS) entry which is preliminary data.</text>
</comment>
<proteinExistence type="predicted"/>
<feature type="signal peptide" evidence="1">
    <location>
        <begin position="1"/>
        <end position="18"/>
    </location>
</feature>
<name>A0A1Y1UBP5_9TREE</name>
<dbReference type="OrthoDB" id="3641682at2759"/>
<protein>
    <submittedName>
        <fullName evidence="2">Uncharacterized protein</fullName>
    </submittedName>
</protein>
<dbReference type="AlphaFoldDB" id="A0A1Y1UBP5"/>
<sequence>MLSLIYALIASSSLLANASPINANRTVKLPTYDRHPAAITKREGCGDTRSSNYPIVSMSDQNPGNGDPHQNYWHVQLSESITCSQDAGCQVGQSQTTSITVDWSLASAADITEWFTAGFDVSESWTTGNSYTCDGNAGETVCIWQNVAHTAYSVMEEEINNCVGVTSSHAGVIRSPNSNNQGGGFYCVVGTCGDQGDGYWEAGCAGGPQKNCGNGNVIS</sequence>
<evidence type="ECO:0000313" key="3">
    <source>
        <dbReference type="Proteomes" id="UP000193218"/>
    </source>
</evidence>
<keyword evidence="1" id="KW-0732">Signal</keyword>
<accession>A0A1Y1UBP5</accession>
<keyword evidence="3" id="KW-1185">Reference proteome</keyword>
<reference evidence="2 3" key="1">
    <citation type="submission" date="2017-03" db="EMBL/GenBank/DDBJ databases">
        <title>Widespread Adenine N6-methylation of Active Genes in Fungi.</title>
        <authorList>
            <consortium name="DOE Joint Genome Institute"/>
            <person name="Mondo S.J."/>
            <person name="Dannebaum R.O."/>
            <person name="Kuo R.C."/>
            <person name="Louie K.B."/>
            <person name="Bewick A.J."/>
            <person name="Labutti K."/>
            <person name="Haridas S."/>
            <person name="Kuo A."/>
            <person name="Salamov A."/>
            <person name="Ahrendt S.R."/>
            <person name="Lau R."/>
            <person name="Bowen B.P."/>
            <person name="Lipzen A."/>
            <person name="Sullivan W."/>
            <person name="Andreopoulos W.B."/>
            <person name="Clum A."/>
            <person name="Lindquist E."/>
            <person name="Daum C."/>
            <person name="Northen T.R."/>
            <person name="Ramamoorthy G."/>
            <person name="Schmitz R.J."/>
            <person name="Gryganskyi A."/>
            <person name="Culley D."/>
            <person name="Magnuson J."/>
            <person name="James T.Y."/>
            <person name="O'Malley M.A."/>
            <person name="Stajich J.E."/>
            <person name="Spatafora J.W."/>
            <person name="Visel A."/>
            <person name="Grigoriev I.V."/>
        </authorList>
    </citation>
    <scope>NUCLEOTIDE SEQUENCE [LARGE SCALE GENOMIC DNA]</scope>
    <source>
        <strain evidence="2 3">NRRL Y-17943</strain>
    </source>
</reference>
<dbReference type="EMBL" id="NBSH01000011">
    <property type="protein sequence ID" value="ORX35461.1"/>
    <property type="molecule type" value="Genomic_DNA"/>
</dbReference>
<dbReference type="Proteomes" id="UP000193218">
    <property type="component" value="Unassembled WGS sequence"/>
</dbReference>
<evidence type="ECO:0000313" key="2">
    <source>
        <dbReference type="EMBL" id="ORX35461.1"/>
    </source>
</evidence>
<evidence type="ECO:0000256" key="1">
    <source>
        <dbReference type="SAM" id="SignalP"/>
    </source>
</evidence>
<dbReference type="GeneID" id="33560329"/>